<keyword evidence="5" id="KW-0391">Immunity</keyword>
<sequence>ITHFILFCLPECTADHVQQQPGSVIATEGVLVTLSCQYNTTAYNIEYLYWYKQEANDFPKHMLSLYSIGSGDNAAGFKERFNASLNAKTQSVPLAIQRLQLSDSALYYCALEPKVTGNLPTLFKNGSLFKRRS</sequence>
<dbReference type="GO" id="GO:0002250">
    <property type="term" value="P:adaptive immune response"/>
    <property type="evidence" value="ECO:0007669"/>
    <property type="project" value="UniProtKB-KW"/>
</dbReference>
<keyword evidence="1" id="KW-0732">Signal</keyword>
<dbReference type="InterPro" id="IPR007110">
    <property type="entry name" value="Ig-like_dom"/>
</dbReference>
<evidence type="ECO:0000256" key="3">
    <source>
        <dbReference type="ARBA" id="ARBA00023170"/>
    </source>
</evidence>
<dbReference type="GO" id="GO:0042101">
    <property type="term" value="C:T cell receptor complex"/>
    <property type="evidence" value="ECO:0007669"/>
    <property type="project" value="UniProtKB-KW"/>
</dbReference>
<dbReference type="InterPro" id="IPR051287">
    <property type="entry name" value="TCR_variable_region"/>
</dbReference>
<dbReference type="SMART" id="SM00409">
    <property type="entry name" value="IG"/>
    <property type="match status" value="1"/>
</dbReference>
<dbReference type="InterPro" id="IPR013783">
    <property type="entry name" value="Ig-like_fold"/>
</dbReference>
<evidence type="ECO:0000256" key="5">
    <source>
        <dbReference type="ARBA" id="ARBA00043266"/>
    </source>
</evidence>
<dbReference type="SUPFAM" id="SSF48726">
    <property type="entry name" value="Immunoglobulin"/>
    <property type="match status" value="1"/>
</dbReference>
<dbReference type="InterPro" id="IPR036179">
    <property type="entry name" value="Ig-like_dom_sf"/>
</dbReference>
<evidence type="ECO:0000256" key="1">
    <source>
        <dbReference type="ARBA" id="ARBA00022729"/>
    </source>
</evidence>
<reference evidence="8" key="1">
    <citation type="submission" date="2018-06" db="EMBL/GenBank/DDBJ databases">
        <title>Genome assembly of Danube salmon.</title>
        <authorList>
            <person name="Macqueen D.J."/>
            <person name="Gundappa M.K."/>
        </authorList>
    </citation>
    <scope>NUCLEOTIDE SEQUENCE [LARGE SCALE GENOMIC DNA]</scope>
</reference>
<reference evidence="7" key="3">
    <citation type="submission" date="2025-09" db="UniProtKB">
        <authorList>
            <consortium name="Ensembl"/>
        </authorList>
    </citation>
    <scope>IDENTIFICATION</scope>
</reference>
<dbReference type="PROSITE" id="PS50835">
    <property type="entry name" value="IG_LIKE"/>
    <property type="match status" value="1"/>
</dbReference>
<keyword evidence="3" id="KW-0675">Receptor</keyword>
<dbReference type="SMART" id="SM00406">
    <property type="entry name" value="IGv"/>
    <property type="match status" value="1"/>
</dbReference>
<keyword evidence="4" id="KW-0393">Immunoglobulin domain</keyword>
<dbReference type="InterPro" id="IPR003599">
    <property type="entry name" value="Ig_sub"/>
</dbReference>
<evidence type="ECO:0000313" key="7">
    <source>
        <dbReference type="Ensembl" id="ENSHHUP00000068494.1"/>
    </source>
</evidence>
<dbReference type="Gene3D" id="2.60.40.10">
    <property type="entry name" value="Immunoglobulins"/>
    <property type="match status" value="1"/>
</dbReference>
<dbReference type="AlphaFoldDB" id="A0A4W5Q7M5"/>
<dbReference type="PANTHER" id="PTHR19367:SF18">
    <property type="entry name" value="T CELL RECEPTOR ALPHA VARIABLE 16"/>
    <property type="match status" value="1"/>
</dbReference>
<evidence type="ECO:0000313" key="8">
    <source>
        <dbReference type="Proteomes" id="UP000314982"/>
    </source>
</evidence>
<feature type="domain" description="Ig-like" evidence="6">
    <location>
        <begin position="10"/>
        <end position="109"/>
    </location>
</feature>
<dbReference type="Pfam" id="PF07686">
    <property type="entry name" value="V-set"/>
    <property type="match status" value="1"/>
</dbReference>
<name>A0A4W5Q7M5_9TELE</name>
<keyword evidence="8" id="KW-1185">Reference proteome</keyword>
<accession>A0A4W5Q7M5</accession>
<dbReference type="Proteomes" id="UP000314982">
    <property type="component" value="Unassembled WGS sequence"/>
</dbReference>
<protein>
    <recommendedName>
        <fullName evidence="6">Ig-like domain-containing protein</fullName>
    </recommendedName>
</protein>
<reference evidence="7" key="2">
    <citation type="submission" date="2025-08" db="UniProtKB">
        <authorList>
            <consortium name="Ensembl"/>
        </authorList>
    </citation>
    <scope>IDENTIFICATION</scope>
</reference>
<proteinExistence type="predicted"/>
<dbReference type="GeneTree" id="ENSGT01030000234557"/>
<keyword evidence="5" id="KW-1279">T cell receptor</keyword>
<dbReference type="STRING" id="62062.ENSHHUP00000068494"/>
<organism evidence="7 8">
    <name type="scientific">Hucho hucho</name>
    <name type="common">huchen</name>
    <dbReference type="NCBI Taxonomy" id="62062"/>
    <lineage>
        <taxon>Eukaryota</taxon>
        <taxon>Metazoa</taxon>
        <taxon>Chordata</taxon>
        <taxon>Craniata</taxon>
        <taxon>Vertebrata</taxon>
        <taxon>Euteleostomi</taxon>
        <taxon>Actinopterygii</taxon>
        <taxon>Neopterygii</taxon>
        <taxon>Teleostei</taxon>
        <taxon>Protacanthopterygii</taxon>
        <taxon>Salmoniformes</taxon>
        <taxon>Salmonidae</taxon>
        <taxon>Salmoninae</taxon>
        <taxon>Hucho</taxon>
    </lineage>
</organism>
<evidence type="ECO:0000256" key="2">
    <source>
        <dbReference type="ARBA" id="ARBA00023130"/>
    </source>
</evidence>
<evidence type="ECO:0000256" key="4">
    <source>
        <dbReference type="ARBA" id="ARBA00023319"/>
    </source>
</evidence>
<dbReference type="InterPro" id="IPR013106">
    <property type="entry name" value="Ig_V-set"/>
</dbReference>
<evidence type="ECO:0000259" key="6">
    <source>
        <dbReference type="PROSITE" id="PS50835"/>
    </source>
</evidence>
<keyword evidence="2" id="KW-1064">Adaptive immunity</keyword>
<dbReference type="Ensembl" id="ENSHHUT00000070792.1">
    <property type="protein sequence ID" value="ENSHHUP00000068494.1"/>
    <property type="gene ID" value="ENSHHUG00000040371.1"/>
</dbReference>
<dbReference type="PANTHER" id="PTHR19367">
    <property type="entry name" value="T-CELL RECEPTOR ALPHA CHAIN V REGION"/>
    <property type="match status" value="1"/>
</dbReference>